<evidence type="ECO:0000256" key="1">
    <source>
        <dbReference type="ARBA" id="ARBA00022485"/>
    </source>
</evidence>
<sequence length="211" mass="22507">MARLGMVINLDRCIGCHACSVGCAVSRGLPADDRWSHVKEFSSGTFPDLEITYLPTLCMQCEKPLCMAVCPTGATKIDEDGIVTVDADECIGCGSCETACPYGARTVIDSVDSNHGEAGPTEHEAHHFVAHKVGVAEKCTFCADRRSLGEEPLCVKTCVADARVFGDLDDESSEVSKLAAQGKALLESEGTIPAVYYLYSGKNDLDEVFSS</sequence>
<dbReference type="PANTHER" id="PTHR43177">
    <property type="entry name" value="PROTEIN NRFC"/>
    <property type="match status" value="1"/>
</dbReference>
<name>A0ABM7WJI3_9ACTN</name>
<keyword evidence="4" id="KW-0411">Iron-sulfur</keyword>
<protein>
    <submittedName>
        <fullName evidence="6">4Fe-4S ferredoxin</fullName>
    </submittedName>
</protein>
<evidence type="ECO:0000313" key="6">
    <source>
        <dbReference type="EMBL" id="BDE96452.1"/>
    </source>
</evidence>
<gene>
    <name evidence="6" type="ORF">CE91St30_17850</name>
</gene>
<organism evidence="6 7">
    <name type="scientific">Raoultibacter timonensis</name>
    <dbReference type="NCBI Taxonomy" id="1907662"/>
    <lineage>
        <taxon>Bacteria</taxon>
        <taxon>Bacillati</taxon>
        <taxon>Actinomycetota</taxon>
        <taxon>Coriobacteriia</taxon>
        <taxon>Eggerthellales</taxon>
        <taxon>Eggerthellaceae</taxon>
        <taxon>Raoultibacter</taxon>
    </lineage>
</organism>
<dbReference type="PROSITE" id="PS00198">
    <property type="entry name" value="4FE4S_FER_1"/>
    <property type="match status" value="1"/>
</dbReference>
<keyword evidence="2" id="KW-0479">Metal-binding</keyword>
<evidence type="ECO:0000256" key="4">
    <source>
        <dbReference type="ARBA" id="ARBA00023014"/>
    </source>
</evidence>
<dbReference type="InterPro" id="IPR017896">
    <property type="entry name" value="4Fe4S_Fe-S-bd"/>
</dbReference>
<dbReference type="InterPro" id="IPR017900">
    <property type="entry name" value="4Fe4S_Fe_S_CS"/>
</dbReference>
<evidence type="ECO:0000256" key="3">
    <source>
        <dbReference type="ARBA" id="ARBA00023004"/>
    </source>
</evidence>
<dbReference type="PROSITE" id="PS51379">
    <property type="entry name" value="4FE4S_FER_2"/>
    <property type="match status" value="3"/>
</dbReference>
<dbReference type="InterPro" id="IPR050954">
    <property type="entry name" value="ET_IronSulfur_Cluster-Binding"/>
</dbReference>
<evidence type="ECO:0000259" key="5">
    <source>
        <dbReference type="PROSITE" id="PS51379"/>
    </source>
</evidence>
<keyword evidence="7" id="KW-1185">Reference proteome</keyword>
<proteinExistence type="predicted"/>
<dbReference type="Gene3D" id="3.30.70.20">
    <property type="match status" value="2"/>
</dbReference>
<evidence type="ECO:0000256" key="2">
    <source>
        <dbReference type="ARBA" id="ARBA00022723"/>
    </source>
</evidence>
<dbReference type="RefSeq" id="WP_102378037.1">
    <property type="nucleotide sequence ID" value="NZ_AP025564.1"/>
</dbReference>
<dbReference type="Proteomes" id="UP001320544">
    <property type="component" value="Chromosome"/>
</dbReference>
<dbReference type="Pfam" id="PF12800">
    <property type="entry name" value="Fer4_4"/>
    <property type="match status" value="1"/>
</dbReference>
<feature type="domain" description="4Fe-4S ferredoxin-type" evidence="5">
    <location>
        <begin position="4"/>
        <end position="34"/>
    </location>
</feature>
<accession>A0ABM7WJI3</accession>
<evidence type="ECO:0000313" key="7">
    <source>
        <dbReference type="Proteomes" id="UP001320544"/>
    </source>
</evidence>
<dbReference type="Pfam" id="PF13247">
    <property type="entry name" value="Fer4_11"/>
    <property type="match status" value="2"/>
</dbReference>
<feature type="domain" description="4Fe-4S ferredoxin-type" evidence="5">
    <location>
        <begin position="49"/>
        <end position="80"/>
    </location>
</feature>
<dbReference type="EMBL" id="AP025564">
    <property type="protein sequence ID" value="BDE96452.1"/>
    <property type="molecule type" value="Genomic_DNA"/>
</dbReference>
<dbReference type="CDD" id="cd10551">
    <property type="entry name" value="PsrB"/>
    <property type="match status" value="1"/>
</dbReference>
<keyword evidence="1" id="KW-0004">4Fe-4S</keyword>
<reference evidence="6 7" key="1">
    <citation type="submission" date="2022-01" db="EMBL/GenBank/DDBJ databases">
        <title>Novel bile acid biosynthetic pathways are enriched in the microbiome of centenarians.</title>
        <authorList>
            <person name="Sato Y."/>
            <person name="Atarashi K."/>
            <person name="Plichta R.D."/>
            <person name="Arai Y."/>
            <person name="Sasajima S."/>
            <person name="Kearney M.S."/>
            <person name="Suda W."/>
            <person name="Takeshita K."/>
            <person name="Sasaki T."/>
            <person name="Okamoto S."/>
            <person name="Skelly N.A."/>
            <person name="Okamura Y."/>
            <person name="Vlamakis H."/>
            <person name="Li Y."/>
            <person name="Tanoue T."/>
            <person name="Takei H."/>
            <person name="Nittono H."/>
            <person name="Narushima S."/>
            <person name="Irie J."/>
            <person name="Itoh H."/>
            <person name="Moriya K."/>
            <person name="Sugiura Y."/>
            <person name="Suematsu M."/>
            <person name="Moritoki N."/>
            <person name="Shibata S."/>
            <person name="Littman R.D."/>
            <person name="Fischbach A.M."/>
            <person name="Uwamino Y."/>
            <person name="Inoue T."/>
            <person name="Honda A."/>
            <person name="Hattori M."/>
            <person name="Murai T."/>
            <person name="Xavier J.R."/>
            <person name="Hirose N."/>
            <person name="Honda K."/>
        </authorList>
    </citation>
    <scope>NUCLEOTIDE SEQUENCE [LARGE SCALE GENOMIC DNA]</scope>
    <source>
        <strain evidence="6 7">CE91-St30</strain>
    </source>
</reference>
<dbReference type="SUPFAM" id="SSF54862">
    <property type="entry name" value="4Fe-4S ferredoxins"/>
    <property type="match status" value="1"/>
</dbReference>
<keyword evidence="3" id="KW-0408">Iron</keyword>
<feature type="domain" description="4Fe-4S ferredoxin-type" evidence="5">
    <location>
        <begin position="81"/>
        <end position="110"/>
    </location>
</feature>
<dbReference type="PANTHER" id="PTHR43177:SF3">
    <property type="entry name" value="PROTEIN NRFC HOMOLOG"/>
    <property type="match status" value="1"/>
</dbReference>